<dbReference type="OrthoDB" id="571173at2"/>
<evidence type="ECO:0000313" key="3">
    <source>
        <dbReference type="EMBL" id="SFF14341.1"/>
    </source>
</evidence>
<dbReference type="PANTHER" id="PTHR35936:SF17">
    <property type="entry name" value="ARGININE-BINDING EXTRACELLULAR PROTEIN ARTP"/>
    <property type="match status" value="1"/>
</dbReference>
<dbReference type="AlphaFoldDB" id="A0A1I2GCE0"/>
<keyword evidence="1" id="KW-0732">Signal</keyword>
<evidence type="ECO:0000259" key="2">
    <source>
        <dbReference type="SMART" id="SM00062"/>
    </source>
</evidence>
<dbReference type="SMART" id="SM00062">
    <property type="entry name" value="PBPb"/>
    <property type="match status" value="1"/>
</dbReference>
<keyword evidence="4" id="KW-1185">Reference proteome</keyword>
<dbReference type="InterPro" id="IPR001638">
    <property type="entry name" value="Solute-binding_3/MltF_N"/>
</dbReference>
<protein>
    <submittedName>
        <fullName evidence="3">Amino acid ABC transporter substrate-binding protein, PAAT family</fullName>
    </submittedName>
</protein>
<sequence>MQSIDPHLIALIAPTGRLRACINLGNPILAHRGGDGQPGGISIDLAREFGRRLGLPVDLAVFDTAAQSVKAVTEEQADIGFFAVDPLRGQGIAFTAPYVLIEGAYLVREASPITANEQVDRPGISVAVGQGSAYDLYLSRELKAAQIVRAPSSPAVVGTFIDQSLDVAAGVRQQLEADAQRTPGLRLLPGRFMVIQQAMGLPKGRGEAAAQLLCDFVEDMKAQGFVAQAMRRHGIQGASVAPAAQAGA</sequence>
<organism evidence="3 4">
    <name type="scientific">Paracidovorax wautersii</name>
    <dbReference type="NCBI Taxonomy" id="1177982"/>
    <lineage>
        <taxon>Bacteria</taxon>
        <taxon>Pseudomonadati</taxon>
        <taxon>Pseudomonadota</taxon>
        <taxon>Betaproteobacteria</taxon>
        <taxon>Burkholderiales</taxon>
        <taxon>Comamonadaceae</taxon>
        <taxon>Paracidovorax</taxon>
    </lineage>
</organism>
<dbReference type="STRING" id="1177982.SAMN04489711_11425"/>
<proteinExistence type="predicted"/>
<name>A0A1I2GCE0_9BURK</name>
<dbReference type="Pfam" id="PF00497">
    <property type="entry name" value="SBP_bac_3"/>
    <property type="match status" value="1"/>
</dbReference>
<dbReference type="SUPFAM" id="SSF53850">
    <property type="entry name" value="Periplasmic binding protein-like II"/>
    <property type="match status" value="1"/>
</dbReference>
<dbReference type="CDD" id="cd13623">
    <property type="entry name" value="PBP2_AA_hypothetical"/>
    <property type="match status" value="1"/>
</dbReference>
<dbReference type="Proteomes" id="UP000199119">
    <property type="component" value="Unassembled WGS sequence"/>
</dbReference>
<feature type="domain" description="Solute-binding protein family 3/N-terminal" evidence="2">
    <location>
        <begin position="17"/>
        <end position="237"/>
    </location>
</feature>
<evidence type="ECO:0000313" key="4">
    <source>
        <dbReference type="Proteomes" id="UP000199119"/>
    </source>
</evidence>
<gene>
    <name evidence="3" type="ORF">SAMN04489711_11425</name>
</gene>
<dbReference type="EMBL" id="FONX01000014">
    <property type="protein sequence ID" value="SFF14341.1"/>
    <property type="molecule type" value="Genomic_DNA"/>
</dbReference>
<accession>A0A1I2GCE0</accession>
<evidence type="ECO:0000256" key="1">
    <source>
        <dbReference type="ARBA" id="ARBA00022729"/>
    </source>
</evidence>
<dbReference type="Gene3D" id="3.40.190.10">
    <property type="entry name" value="Periplasmic binding protein-like II"/>
    <property type="match status" value="2"/>
</dbReference>
<dbReference type="RefSeq" id="WP_092940736.1">
    <property type="nucleotide sequence ID" value="NZ_FONX01000014.1"/>
</dbReference>
<reference evidence="4" key="1">
    <citation type="submission" date="2016-10" db="EMBL/GenBank/DDBJ databases">
        <authorList>
            <person name="Varghese N."/>
            <person name="Submissions S."/>
        </authorList>
    </citation>
    <scope>NUCLEOTIDE SEQUENCE [LARGE SCALE GENOMIC DNA]</scope>
    <source>
        <strain evidence="4">DSM 27981</strain>
    </source>
</reference>
<dbReference type="PANTHER" id="PTHR35936">
    <property type="entry name" value="MEMBRANE-BOUND LYTIC MUREIN TRANSGLYCOSYLASE F"/>
    <property type="match status" value="1"/>
</dbReference>